<proteinExistence type="predicted"/>
<name>A0A6N6REY5_9FLAO</name>
<feature type="signal peptide" evidence="1">
    <location>
        <begin position="1"/>
        <end position="22"/>
    </location>
</feature>
<keyword evidence="3" id="KW-1185">Reference proteome</keyword>
<dbReference type="SUPFAM" id="SSF56935">
    <property type="entry name" value="Porins"/>
    <property type="match status" value="1"/>
</dbReference>
<keyword evidence="1" id="KW-0732">Signal</keyword>
<sequence>MKLLKCSIPLLFLLSFSTKLYSQSKMKIDLGAPISIHESHLIEFAYSMKMSFSSYVFDKVRMGIGAGFINSQTITNGIVVGYNRTHMTSLFQVSYDLIQKNRFTLVAEYGIGASYTNAQLSRFSSEVETGFHMLNTFSLNLEYQFSNKWDGVLSTGYMLMSGEFEPDYNGSPAYYRVGNTQVGEYVQVVLGLQYTLM</sequence>
<feature type="chain" id="PRO_5026930581" description="Outer membrane protein beta-barrel domain-containing protein" evidence="1">
    <location>
        <begin position="23"/>
        <end position="197"/>
    </location>
</feature>
<gene>
    <name evidence="2" type="ORF">F8C67_13350</name>
</gene>
<accession>A0A6N6REY5</accession>
<reference evidence="2 3" key="1">
    <citation type="submission" date="2019-09" db="EMBL/GenBank/DDBJ databases">
        <title>Genomes of family Cryomorphaceae.</title>
        <authorList>
            <person name="Bowman J.P."/>
        </authorList>
    </citation>
    <scope>NUCLEOTIDE SEQUENCE [LARGE SCALE GENOMIC DNA]</scope>
    <source>
        <strain evidence="2 3">LMG 25704</strain>
    </source>
</reference>
<comment type="caution">
    <text evidence="2">The sequence shown here is derived from an EMBL/GenBank/DDBJ whole genome shotgun (WGS) entry which is preliminary data.</text>
</comment>
<protein>
    <recommendedName>
        <fullName evidence="4">Outer membrane protein beta-barrel domain-containing protein</fullName>
    </recommendedName>
</protein>
<dbReference type="AlphaFoldDB" id="A0A6N6REY5"/>
<organism evidence="2 3">
    <name type="scientific">Phaeocystidibacter luteus</name>
    <dbReference type="NCBI Taxonomy" id="911197"/>
    <lineage>
        <taxon>Bacteria</taxon>
        <taxon>Pseudomonadati</taxon>
        <taxon>Bacteroidota</taxon>
        <taxon>Flavobacteriia</taxon>
        <taxon>Flavobacteriales</taxon>
        <taxon>Phaeocystidibacteraceae</taxon>
        <taxon>Phaeocystidibacter</taxon>
    </lineage>
</organism>
<dbReference type="Proteomes" id="UP000468650">
    <property type="component" value="Unassembled WGS sequence"/>
</dbReference>
<dbReference type="EMBL" id="WBVO01000014">
    <property type="protein sequence ID" value="KAB2805435.1"/>
    <property type="molecule type" value="Genomic_DNA"/>
</dbReference>
<dbReference type="RefSeq" id="WP_151668368.1">
    <property type="nucleotide sequence ID" value="NZ_WBVO01000014.1"/>
</dbReference>
<evidence type="ECO:0008006" key="4">
    <source>
        <dbReference type="Google" id="ProtNLM"/>
    </source>
</evidence>
<evidence type="ECO:0000313" key="2">
    <source>
        <dbReference type="EMBL" id="KAB2805435.1"/>
    </source>
</evidence>
<evidence type="ECO:0000256" key="1">
    <source>
        <dbReference type="SAM" id="SignalP"/>
    </source>
</evidence>
<evidence type="ECO:0000313" key="3">
    <source>
        <dbReference type="Proteomes" id="UP000468650"/>
    </source>
</evidence>